<keyword evidence="2" id="KW-0808">Transferase</keyword>
<dbReference type="Proteomes" id="UP001055439">
    <property type="component" value="Chromosome 4"/>
</dbReference>
<accession>A0A9E7FL75</accession>
<reference evidence="2" key="1">
    <citation type="submission" date="2022-05" db="EMBL/GenBank/DDBJ databases">
        <title>The Musa troglodytarum L. genome provides insights into the mechanism of non-climacteric behaviour and enrichment of carotenoids.</title>
        <authorList>
            <person name="Wang J."/>
        </authorList>
    </citation>
    <scope>NUCLEOTIDE SEQUENCE</scope>
    <source>
        <tissue evidence="2">Leaf</tissue>
    </source>
</reference>
<keyword evidence="2" id="KW-0418">Kinase</keyword>
<feature type="region of interest" description="Disordered" evidence="1">
    <location>
        <begin position="32"/>
        <end position="53"/>
    </location>
</feature>
<dbReference type="EMBL" id="CP097506">
    <property type="protein sequence ID" value="URD98314.1"/>
    <property type="molecule type" value="Genomic_DNA"/>
</dbReference>
<keyword evidence="3" id="KW-1185">Reference proteome</keyword>
<feature type="compositionally biased region" description="Basic and acidic residues" evidence="1">
    <location>
        <begin position="42"/>
        <end position="53"/>
    </location>
</feature>
<name>A0A9E7FL75_9LILI</name>
<organism evidence="2 3">
    <name type="scientific">Musa troglodytarum</name>
    <name type="common">fe'i banana</name>
    <dbReference type="NCBI Taxonomy" id="320322"/>
    <lineage>
        <taxon>Eukaryota</taxon>
        <taxon>Viridiplantae</taxon>
        <taxon>Streptophyta</taxon>
        <taxon>Embryophyta</taxon>
        <taxon>Tracheophyta</taxon>
        <taxon>Spermatophyta</taxon>
        <taxon>Magnoliopsida</taxon>
        <taxon>Liliopsida</taxon>
        <taxon>Zingiberales</taxon>
        <taxon>Musaceae</taxon>
        <taxon>Musa</taxon>
    </lineage>
</organism>
<sequence length="82" mass="9161">MLLFLRSLSLRLPRPPPPPPKLTCCFHSKTTNVQSPDDESVAADKTDPLNGDLREQDQVPAFKEYGFAELRVATKGFSPETF</sequence>
<gene>
    <name evidence="2" type="ORF">MUK42_18798</name>
</gene>
<protein>
    <submittedName>
        <fullName evidence="2">Serine threonine-protein kinase</fullName>
    </submittedName>
</protein>
<dbReference type="GO" id="GO:0016301">
    <property type="term" value="F:kinase activity"/>
    <property type="evidence" value="ECO:0007669"/>
    <property type="project" value="UniProtKB-KW"/>
</dbReference>
<evidence type="ECO:0000256" key="1">
    <source>
        <dbReference type="SAM" id="MobiDB-lite"/>
    </source>
</evidence>
<evidence type="ECO:0000313" key="3">
    <source>
        <dbReference type="Proteomes" id="UP001055439"/>
    </source>
</evidence>
<proteinExistence type="predicted"/>
<evidence type="ECO:0000313" key="2">
    <source>
        <dbReference type="EMBL" id="URD98314.1"/>
    </source>
</evidence>
<dbReference type="AlphaFoldDB" id="A0A9E7FL75"/>